<sequence>MNINRIIAGALIGGAAVLGISVGAGSAEAKIDPGQYKMQSRVYGFIPYPDTNVKVVGNRMYQDFYGVGPSNSSTFEIDQTRRGGITSTLTTHPLMQWYARTEWSKTKSGYRGTNYVLGGIPVADYTLKKTR</sequence>
<evidence type="ECO:0000313" key="2">
    <source>
        <dbReference type="Proteomes" id="UP001143347"/>
    </source>
</evidence>
<dbReference type="AlphaFoldDB" id="A0A9X3D7T5"/>
<comment type="caution">
    <text evidence="1">The sequence shown here is derived from an EMBL/GenBank/DDBJ whole genome shotgun (WGS) entry which is preliminary data.</text>
</comment>
<name>A0A9X3D7T5_9ACTN</name>
<reference evidence="1" key="1">
    <citation type="submission" date="2022-10" db="EMBL/GenBank/DDBJ databases">
        <title>WGS of marine actinomycetes from Thailand.</title>
        <authorList>
            <person name="Thawai C."/>
        </authorList>
    </citation>
    <scope>NUCLEOTIDE SEQUENCE</scope>
    <source>
        <strain evidence="1">SW21</strain>
    </source>
</reference>
<dbReference type="RefSeq" id="WP_235721631.1">
    <property type="nucleotide sequence ID" value="NZ_JAPKFM010000026.1"/>
</dbReference>
<organism evidence="1 2">
    <name type="scientific">Gordonia aquimaris</name>
    <dbReference type="NCBI Taxonomy" id="2984863"/>
    <lineage>
        <taxon>Bacteria</taxon>
        <taxon>Bacillati</taxon>
        <taxon>Actinomycetota</taxon>
        <taxon>Actinomycetes</taxon>
        <taxon>Mycobacteriales</taxon>
        <taxon>Gordoniaceae</taxon>
        <taxon>Gordonia</taxon>
    </lineage>
</organism>
<gene>
    <name evidence="1" type="ORF">OSB52_19980</name>
</gene>
<dbReference type="Proteomes" id="UP001143347">
    <property type="component" value="Unassembled WGS sequence"/>
</dbReference>
<accession>A0A9X3D7T5</accession>
<protein>
    <submittedName>
        <fullName evidence="1">Uncharacterized protein</fullName>
    </submittedName>
</protein>
<dbReference type="EMBL" id="JAPKFM010000026">
    <property type="protein sequence ID" value="MCX2966366.1"/>
    <property type="molecule type" value="Genomic_DNA"/>
</dbReference>
<evidence type="ECO:0000313" key="1">
    <source>
        <dbReference type="EMBL" id="MCX2966366.1"/>
    </source>
</evidence>
<keyword evidence="2" id="KW-1185">Reference proteome</keyword>
<proteinExistence type="predicted"/>